<dbReference type="Proteomes" id="UP000199673">
    <property type="component" value="Unassembled WGS sequence"/>
</dbReference>
<feature type="signal peptide" evidence="1">
    <location>
        <begin position="1"/>
        <end position="20"/>
    </location>
</feature>
<reference evidence="3" key="1">
    <citation type="submission" date="2016-10" db="EMBL/GenBank/DDBJ databases">
        <authorList>
            <person name="Varghese N."/>
            <person name="Submissions S."/>
        </authorList>
    </citation>
    <scope>NUCLEOTIDE SEQUENCE [LARGE SCALE GENOMIC DNA]</scope>
    <source>
        <strain evidence="3">DSM 23445</strain>
    </source>
</reference>
<dbReference type="EMBL" id="FPBF01000003">
    <property type="protein sequence ID" value="SFT91659.1"/>
    <property type="molecule type" value="Genomic_DNA"/>
</dbReference>
<name>A0A1I7BX24_9BACT</name>
<proteinExistence type="predicted"/>
<organism evidence="2 3">
    <name type="scientific">Algoriphagus locisalis</name>
    <dbReference type="NCBI Taxonomy" id="305507"/>
    <lineage>
        <taxon>Bacteria</taxon>
        <taxon>Pseudomonadati</taxon>
        <taxon>Bacteroidota</taxon>
        <taxon>Cytophagia</taxon>
        <taxon>Cytophagales</taxon>
        <taxon>Cyclobacteriaceae</taxon>
        <taxon>Algoriphagus</taxon>
    </lineage>
</organism>
<sequence length="700" mass="80436">MKPIILIVLLSCCLAFSSYAQQPPQKEIDLESFMERLFPVQDEDIDYESIYEVLLQLYLNPIDINRANAEVLAASYLLDPSQITNLISYRDKFGPLISLYELQAVPGFDIKTIEQVLPFLTLGAGTSNQTQTFWKRIITEEQAYFLLRHRRTWETRKGFTPADTSSTGRISSRYLGDPNEFYLRFRVQHARDFSLGFTLDKDPGEQFIWDGKTARYGFNFFSFHFTKYYVGKWKTIALGDFQAQFGQGLVFGAGYSLGKGSETVPTVRRSSVGILPYTAALEFGFFRGAGLTYQSGNWQSSLIASYAPRDGRAAASLDTLTSEDLTINSFNQSGLHRTESELGTKNQFRELSLGGNIQYSSTSGKLQAGTNYLFTKFNHPWIKAPTLYNQFDFAGQSNSVGSLYLSYNWKNFFLFGESALSQSGGKGNVIGFVSSLSKQVDFSLLWRKYEKDFHSFYANAFAESTRPANEQGVYLGIQIKPIPKWKINVYYDFFRFPWMRYRVYAPSSGYEWLTRISFQPNRNLTAFFQIREEQKDRNLSDSGEPSLPYQVRPLNKINGLLSLEYQVSKAFFFRSRILFSRVNYNSKKTSGFMVLQDAQYSFNKFRLTGRVALFETDDYDTRIYAFENNVLWTFSIPAFAGQGMRTYLVGQYQINSQITTYVRFSRTAYTDREKISSGLQEIDGARQTETTFLIRYMLHR</sequence>
<protein>
    <submittedName>
        <fullName evidence="2">Helix-hairpin-helix motif-containing protein</fullName>
    </submittedName>
</protein>
<keyword evidence="3" id="KW-1185">Reference proteome</keyword>
<dbReference type="OrthoDB" id="9766750at2"/>
<evidence type="ECO:0000313" key="3">
    <source>
        <dbReference type="Proteomes" id="UP000199673"/>
    </source>
</evidence>
<gene>
    <name evidence="2" type="ORF">SAMN04489724_2792</name>
</gene>
<accession>A0A1I7BX24</accession>
<evidence type="ECO:0000313" key="2">
    <source>
        <dbReference type="EMBL" id="SFT91659.1"/>
    </source>
</evidence>
<dbReference type="RefSeq" id="WP_091694140.1">
    <property type="nucleotide sequence ID" value="NZ_FPBF01000003.1"/>
</dbReference>
<keyword evidence="1" id="KW-0732">Signal</keyword>
<evidence type="ECO:0000256" key="1">
    <source>
        <dbReference type="SAM" id="SignalP"/>
    </source>
</evidence>
<dbReference type="AlphaFoldDB" id="A0A1I7BX24"/>
<dbReference type="InterPro" id="IPR010994">
    <property type="entry name" value="RuvA_2-like"/>
</dbReference>
<dbReference type="STRING" id="305507.SAMN04489724_2792"/>
<dbReference type="Pfam" id="PF12836">
    <property type="entry name" value="HHH_3"/>
    <property type="match status" value="1"/>
</dbReference>
<dbReference type="SUPFAM" id="SSF47781">
    <property type="entry name" value="RuvA domain 2-like"/>
    <property type="match status" value="1"/>
</dbReference>
<feature type="chain" id="PRO_5011768523" evidence="1">
    <location>
        <begin position="21"/>
        <end position="700"/>
    </location>
</feature>